<evidence type="ECO:0000259" key="1">
    <source>
        <dbReference type="Pfam" id="PF12348"/>
    </source>
</evidence>
<sequence>MIGARREGRARVGTFATYDDLSPVSEPGRTIGEVLRDIGGDGSEGAWEDRLRAMALANRLVAHHSDVVAASLRPFVLAVASCLASLRSSVCKAAIGLVKTLACHLKGRLDGELSVVLPGILKRSAESTFLTVEADEALLLLVDAASPRALIATLSNHVSERRLQSKIAMALAFCVERRGEEKSLFRGRAGRSSLETALATMNECIRTGNPDARAHVKRCLSTMFDVLGAEEMFEPLRRYEELSVMEQSLEYYQSS</sequence>
<keyword evidence="3" id="KW-1185">Reference proteome</keyword>
<gene>
    <name evidence="2" type="ORF">OT_ostta07g01300</name>
</gene>
<dbReference type="InterPro" id="IPR011989">
    <property type="entry name" value="ARM-like"/>
</dbReference>
<dbReference type="InterPro" id="IPR016024">
    <property type="entry name" value="ARM-type_fold"/>
</dbReference>
<dbReference type="AlphaFoldDB" id="A0A090M319"/>
<dbReference type="InParanoid" id="A0A090M319"/>
<comment type="caution">
    <text evidence="2">The sequence shown here is derived from an EMBL/GenBank/DDBJ whole genome shotgun (WGS) entry which is preliminary data.</text>
</comment>
<accession>A0A090M319</accession>
<name>A0A090M319_OSTTA</name>
<protein>
    <submittedName>
        <fullName evidence="2">Armadillo-like helical</fullName>
    </submittedName>
</protein>
<dbReference type="FunCoup" id="A0A090M319">
    <property type="interactions" value="185"/>
</dbReference>
<dbReference type="Proteomes" id="UP000009170">
    <property type="component" value="Unassembled WGS sequence"/>
</dbReference>
<dbReference type="KEGG" id="ota:OT_ostta07g01300"/>
<reference evidence="3" key="1">
    <citation type="journal article" date="2006" name="Proc. Natl. Acad. Sci. U.S.A.">
        <title>Genome analysis of the smallest free-living eukaryote Ostreococcus tauri unveils many unique features.</title>
        <authorList>
            <person name="Derelle E."/>
            <person name="Ferraz C."/>
            <person name="Rombauts S."/>
            <person name="Rouze P."/>
            <person name="Worden A.Z."/>
            <person name="Robbens S."/>
            <person name="Partensky F."/>
            <person name="Degroeve S."/>
            <person name="Echeynie S."/>
            <person name="Cooke R."/>
            <person name="Saeys Y."/>
            <person name="Wuyts J."/>
            <person name="Jabbari K."/>
            <person name="Bowler C."/>
            <person name="Panaud O."/>
            <person name="Piegu B."/>
            <person name="Ball S.G."/>
            <person name="Ral J.-P."/>
            <person name="Bouget F.-Y."/>
            <person name="Piganeau G."/>
            <person name="De Baets B."/>
            <person name="Picard A."/>
            <person name="Delseny M."/>
            <person name="Demaille J."/>
            <person name="Van de Peer Y."/>
            <person name="Moreau H."/>
        </authorList>
    </citation>
    <scope>NUCLEOTIDE SEQUENCE [LARGE SCALE GENOMIC DNA]</scope>
    <source>
        <strain evidence="3">OTTH 0595 / CCAP 157/2 / RCC745</strain>
    </source>
</reference>
<proteinExistence type="predicted"/>
<organism evidence="2 3">
    <name type="scientific">Ostreococcus tauri</name>
    <name type="common">Marine green alga</name>
    <dbReference type="NCBI Taxonomy" id="70448"/>
    <lineage>
        <taxon>Eukaryota</taxon>
        <taxon>Viridiplantae</taxon>
        <taxon>Chlorophyta</taxon>
        <taxon>Mamiellophyceae</taxon>
        <taxon>Mamiellales</taxon>
        <taxon>Bathycoccaceae</taxon>
        <taxon>Ostreococcus</taxon>
    </lineage>
</organism>
<evidence type="ECO:0000313" key="3">
    <source>
        <dbReference type="Proteomes" id="UP000009170"/>
    </source>
</evidence>
<dbReference type="InterPro" id="IPR024395">
    <property type="entry name" value="CLASP_N_dom"/>
</dbReference>
<dbReference type="EMBL" id="CAID01000007">
    <property type="protein sequence ID" value="CEF98635.1"/>
    <property type="molecule type" value="Genomic_DNA"/>
</dbReference>
<dbReference type="Gene3D" id="1.25.10.10">
    <property type="entry name" value="Leucine-rich Repeat Variant"/>
    <property type="match status" value="1"/>
</dbReference>
<dbReference type="GeneID" id="9836879"/>
<reference evidence="2 3" key="2">
    <citation type="journal article" date="2014" name="BMC Genomics">
        <title>An improved genome of the model marine alga Ostreococcus tauri unfolds by assessing Illumina de novo assemblies.</title>
        <authorList>
            <person name="Blanc-Mathieu R."/>
            <person name="Verhelst B."/>
            <person name="Derelle E."/>
            <person name="Rombauts S."/>
            <person name="Bouget F.Y."/>
            <person name="Carre I."/>
            <person name="Chateau A."/>
            <person name="Eyre-Walker A."/>
            <person name="Grimsley N."/>
            <person name="Moreau H."/>
            <person name="Piegu B."/>
            <person name="Rivals E."/>
            <person name="Schackwitz W."/>
            <person name="Van de Peer Y."/>
            <person name="Piganeau G."/>
        </authorList>
    </citation>
    <scope>NUCLEOTIDE SEQUENCE [LARGE SCALE GENOMIC DNA]</scope>
    <source>
        <strain evidence="3">OTTH 0595 / CCAP 157/2 / RCC745</strain>
    </source>
</reference>
<dbReference type="Pfam" id="PF12348">
    <property type="entry name" value="CLASP_N"/>
    <property type="match status" value="1"/>
</dbReference>
<evidence type="ECO:0000313" key="2">
    <source>
        <dbReference type="EMBL" id="CEF98635.1"/>
    </source>
</evidence>
<dbReference type="SUPFAM" id="SSF48371">
    <property type="entry name" value="ARM repeat"/>
    <property type="match status" value="1"/>
</dbReference>
<dbReference type="OrthoDB" id="10456668at2759"/>
<feature type="domain" description="CLASP N-terminal" evidence="1">
    <location>
        <begin position="51"/>
        <end position="227"/>
    </location>
</feature>
<dbReference type="RefSeq" id="XP_022839386.1">
    <property type="nucleotide sequence ID" value="XM_022983753.1"/>
</dbReference>